<dbReference type="eggNOG" id="ENOG502TH3Z">
    <property type="taxonomic scope" value="Eukaryota"/>
</dbReference>
<feature type="transmembrane region" description="Helical" evidence="1">
    <location>
        <begin position="94"/>
        <end position="115"/>
    </location>
</feature>
<dbReference type="OrthoDB" id="5804276at2759"/>
<dbReference type="EMBL" id="GL379811">
    <property type="protein sequence ID" value="EGT43625.1"/>
    <property type="molecule type" value="Genomic_DNA"/>
</dbReference>
<name>G0MT60_CAEBE</name>
<feature type="transmembrane region" description="Helical" evidence="1">
    <location>
        <begin position="42"/>
        <end position="61"/>
    </location>
</feature>
<keyword evidence="1" id="KW-0812">Transmembrane</keyword>
<dbReference type="InterPro" id="IPR019423">
    <property type="entry name" value="7TM_GPCR_serpentine_rcpt_Srj"/>
</dbReference>
<keyword evidence="1" id="KW-1133">Transmembrane helix</keyword>
<dbReference type="Pfam" id="PF10319">
    <property type="entry name" value="7TM_GPCR_Srj"/>
    <property type="match status" value="1"/>
</dbReference>
<evidence type="ECO:0000313" key="2">
    <source>
        <dbReference type="EMBL" id="EGT43625.1"/>
    </source>
</evidence>
<dbReference type="Proteomes" id="UP000008068">
    <property type="component" value="Unassembled WGS sequence"/>
</dbReference>
<evidence type="ECO:0008006" key="4">
    <source>
        <dbReference type="Google" id="ProtNLM"/>
    </source>
</evidence>
<dbReference type="PANTHER" id="PTHR45907">
    <property type="entry name" value="SERPENTINE RECEPTOR, CLASS J"/>
    <property type="match status" value="1"/>
</dbReference>
<evidence type="ECO:0000313" key="3">
    <source>
        <dbReference type="Proteomes" id="UP000008068"/>
    </source>
</evidence>
<evidence type="ECO:0000256" key="1">
    <source>
        <dbReference type="SAM" id="Phobius"/>
    </source>
</evidence>
<keyword evidence="3" id="KW-1185">Reference proteome</keyword>
<dbReference type="InParanoid" id="G0MT60"/>
<accession>G0MT60</accession>
<gene>
    <name evidence="2" type="ORF">CAEBREN_28201</name>
</gene>
<dbReference type="AlphaFoldDB" id="G0MT60"/>
<reference evidence="3" key="1">
    <citation type="submission" date="2011-07" db="EMBL/GenBank/DDBJ databases">
        <authorList>
            <consortium name="Caenorhabditis brenneri Sequencing and Analysis Consortium"/>
            <person name="Wilson R.K."/>
        </authorList>
    </citation>
    <scope>NUCLEOTIDE SEQUENCE [LARGE SCALE GENOMIC DNA]</scope>
    <source>
        <strain evidence="3">PB2801</strain>
    </source>
</reference>
<protein>
    <recommendedName>
        <fullName evidence="4">G-protein coupled receptors family 1 profile domain-containing protein</fullName>
    </recommendedName>
</protein>
<proteinExistence type="predicted"/>
<dbReference type="HOGENOM" id="CLU_115548_0_0_1"/>
<keyword evidence="1" id="KW-0472">Membrane</keyword>
<feature type="transmembrane region" description="Helical" evidence="1">
    <location>
        <begin position="127"/>
        <end position="149"/>
    </location>
</feature>
<sequence length="218" mass="25515">MFINWAHCLIPKAFFILSIITNQVFISLVKTERDFHFGNYKYLLYFLAMFDIIASLTDLLIPVCIHTYRSAIVVFIVNGFYSDKSITNESCIAFRLAFIGGTYAILNSHFIFRYLSLRQNYYVSKYFYPYGLHSSVCFVSMHIFLWFCVTDKTMTSNDEAKEYMRGSFEQSFGNMENINMKIWIFSDAGIGYQNLQNTIKNLDWSSLTAEILKRIETQ</sequence>
<feature type="transmembrane region" description="Helical" evidence="1">
    <location>
        <begin position="12"/>
        <end position="30"/>
    </location>
</feature>
<organism evidence="3">
    <name type="scientific">Caenorhabditis brenneri</name>
    <name type="common">Nematode worm</name>
    <dbReference type="NCBI Taxonomy" id="135651"/>
    <lineage>
        <taxon>Eukaryota</taxon>
        <taxon>Metazoa</taxon>
        <taxon>Ecdysozoa</taxon>
        <taxon>Nematoda</taxon>
        <taxon>Chromadorea</taxon>
        <taxon>Rhabditida</taxon>
        <taxon>Rhabditina</taxon>
        <taxon>Rhabditomorpha</taxon>
        <taxon>Rhabditoidea</taxon>
        <taxon>Rhabditidae</taxon>
        <taxon>Peloderinae</taxon>
        <taxon>Caenorhabditis</taxon>
    </lineage>
</organism>
<dbReference type="PANTHER" id="PTHR45907:SF9">
    <property type="entry name" value="SERPENTINE RECEPTOR, CLASS J"/>
    <property type="match status" value="1"/>
</dbReference>